<proteinExistence type="predicted"/>
<organism evidence="1">
    <name type="scientific">Octopus bimaculoides</name>
    <name type="common">California two-spotted octopus</name>
    <dbReference type="NCBI Taxonomy" id="37653"/>
    <lineage>
        <taxon>Eukaryota</taxon>
        <taxon>Metazoa</taxon>
        <taxon>Spiralia</taxon>
        <taxon>Lophotrochozoa</taxon>
        <taxon>Mollusca</taxon>
        <taxon>Cephalopoda</taxon>
        <taxon>Coleoidea</taxon>
        <taxon>Octopodiformes</taxon>
        <taxon>Octopoda</taxon>
        <taxon>Incirrata</taxon>
        <taxon>Octopodidae</taxon>
        <taxon>Octopus</taxon>
    </lineage>
</organism>
<gene>
    <name evidence="1" type="ORF">OCBIM_22017675mg</name>
</gene>
<dbReference type="AlphaFoldDB" id="A0A0L8FJF0"/>
<protein>
    <submittedName>
        <fullName evidence="1">Uncharacterized protein</fullName>
    </submittedName>
</protein>
<sequence length="85" mass="10059">MDNLSLIVQGCKMKIKLEKYIVLLLEKTKHYKAIMWGKLTNQMEQNAILSGKLKKKKFKKKKKKKSPIRITLILHQHNTDFSMFV</sequence>
<evidence type="ECO:0000313" key="1">
    <source>
        <dbReference type="EMBL" id="KOF64192.1"/>
    </source>
</evidence>
<accession>A0A0L8FJF0</accession>
<reference evidence="1" key="1">
    <citation type="submission" date="2015-07" db="EMBL/GenBank/DDBJ databases">
        <title>MeaNS - Measles Nucleotide Surveillance Program.</title>
        <authorList>
            <person name="Tran T."/>
            <person name="Druce J."/>
        </authorList>
    </citation>
    <scope>NUCLEOTIDE SEQUENCE</scope>
    <source>
        <strain evidence="1">UCB-OBI-ISO-001</strain>
        <tissue evidence="1">Gonad</tissue>
    </source>
</reference>
<name>A0A0L8FJF0_OCTBM</name>
<dbReference type="EMBL" id="KQ430413">
    <property type="protein sequence ID" value="KOF64192.1"/>
    <property type="molecule type" value="Genomic_DNA"/>
</dbReference>